<evidence type="ECO:0000259" key="2">
    <source>
        <dbReference type="Pfam" id="PF14258"/>
    </source>
</evidence>
<name>A0ABS3YEI3_9BACT</name>
<evidence type="ECO:0000313" key="4">
    <source>
        <dbReference type="Proteomes" id="UP000679126"/>
    </source>
</evidence>
<protein>
    <submittedName>
        <fullName evidence="3">DUF4350 domain-containing protein</fullName>
    </submittedName>
</protein>
<evidence type="ECO:0000256" key="1">
    <source>
        <dbReference type="SAM" id="Phobius"/>
    </source>
</evidence>
<gene>
    <name evidence="3" type="ORF">J7I43_12760</name>
</gene>
<feature type="domain" description="DUF4350" evidence="2">
    <location>
        <begin position="48"/>
        <end position="233"/>
    </location>
</feature>
<dbReference type="RefSeq" id="WP_209146063.1">
    <property type="nucleotide sequence ID" value="NZ_JAGHKP010000002.1"/>
</dbReference>
<dbReference type="InterPro" id="IPR025646">
    <property type="entry name" value="DUF4350"/>
</dbReference>
<feature type="transmembrane region" description="Helical" evidence="1">
    <location>
        <begin position="5"/>
        <end position="24"/>
    </location>
</feature>
<accession>A0ABS3YEI3</accession>
<dbReference type="Pfam" id="PF14258">
    <property type="entry name" value="DUF4350"/>
    <property type="match status" value="1"/>
</dbReference>
<keyword evidence="1" id="KW-1133">Transmembrane helix</keyword>
<comment type="caution">
    <text evidence="3">The sequence shown here is derived from an EMBL/GenBank/DDBJ whole genome shotgun (WGS) entry which is preliminary data.</text>
</comment>
<evidence type="ECO:0000313" key="3">
    <source>
        <dbReference type="EMBL" id="MBO9153089.1"/>
    </source>
</evidence>
<proteinExistence type="predicted"/>
<keyword evidence="4" id="KW-1185">Reference proteome</keyword>
<reference evidence="4" key="1">
    <citation type="submission" date="2021-03" db="EMBL/GenBank/DDBJ databases">
        <title>Assistant Professor.</title>
        <authorList>
            <person name="Huq M.A."/>
        </authorList>
    </citation>
    <scope>NUCLEOTIDE SEQUENCE [LARGE SCALE GENOMIC DNA]</scope>
    <source>
        <strain evidence="4">MAH-28</strain>
    </source>
</reference>
<organism evidence="3 4">
    <name type="scientific">Chitinophaga chungangae</name>
    <dbReference type="NCBI Taxonomy" id="2821488"/>
    <lineage>
        <taxon>Bacteria</taxon>
        <taxon>Pseudomonadati</taxon>
        <taxon>Bacteroidota</taxon>
        <taxon>Chitinophagia</taxon>
        <taxon>Chitinophagales</taxon>
        <taxon>Chitinophagaceae</taxon>
        <taxon>Chitinophaga</taxon>
    </lineage>
</organism>
<feature type="transmembrane region" description="Helical" evidence="1">
    <location>
        <begin position="276"/>
        <end position="294"/>
    </location>
</feature>
<dbReference type="Proteomes" id="UP000679126">
    <property type="component" value="Unassembled WGS sequence"/>
</dbReference>
<keyword evidence="1" id="KW-0812">Transmembrane</keyword>
<sequence>MRTGIIISISVIITVLAVLLWIGVATKIDGGRQSQSRLNRGYVTYSSRDKAPFGSYVPYKLMQQFFKDAKPKTATRPFVKTYQKTSDLQLQNAVYIIVARRMWLTEADAEAMAEFVSAGNKLFLAVEETDSLLETTFGFKVKTGSFIQHPTTVTQHFSNPNFGADTTFTAPRGIQLNNSLAAPDSGIITALGTNKDHLPNFFRVPYGNGQVYVMLNPMTWTNYFLMKNDNIRALELQMAYLPEYPSSVYWDEFYKHQDGPQQGDFSNWQVLMRHPSLRWALILAVVLLLLYVLFEGKRRQRLIPPKPALANNSLDFAETLGRLYYLHHNNANLANKMTTHLMDYIRQNYYLNTSAVNAEFITALSRKSGHTRESVERLLTMAGQVRLADSISDEQLQDYYNSIYQFYLKAN</sequence>
<dbReference type="EMBL" id="JAGHKP010000002">
    <property type="protein sequence ID" value="MBO9153089.1"/>
    <property type="molecule type" value="Genomic_DNA"/>
</dbReference>
<keyword evidence="1" id="KW-0472">Membrane</keyword>